<evidence type="ECO:0000259" key="1">
    <source>
        <dbReference type="Pfam" id="PF00755"/>
    </source>
</evidence>
<keyword evidence="3" id="KW-1185">Reference proteome</keyword>
<evidence type="ECO:0000313" key="2">
    <source>
        <dbReference type="EMBL" id="KAF9507934.1"/>
    </source>
</evidence>
<organism evidence="2 3">
    <name type="scientific">Hydnum rufescens UP504</name>
    <dbReference type="NCBI Taxonomy" id="1448309"/>
    <lineage>
        <taxon>Eukaryota</taxon>
        <taxon>Fungi</taxon>
        <taxon>Dikarya</taxon>
        <taxon>Basidiomycota</taxon>
        <taxon>Agaricomycotina</taxon>
        <taxon>Agaricomycetes</taxon>
        <taxon>Cantharellales</taxon>
        <taxon>Hydnaceae</taxon>
        <taxon>Hydnum</taxon>
    </lineage>
</organism>
<dbReference type="SUPFAM" id="SSF52777">
    <property type="entry name" value="CoA-dependent acyltransferases"/>
    <property type="match status" value="1"/>
</dbReference>
<sequence length="76" mass="8478">MTKAFLHGHTKNIRTVQLESVQFTKTFFSDASPTYKIKGLCMVCDVHVKPTHECSKGLGQDQCISTHSTVFTSTRS</sequence>
<proteinExistence type="predicted"/>
<dbReference type="Proteomes" id="UP000886523">
    <property type="component" value="Unassembled WGS sequence"/>
</dbReference>
<dbReference type="InterPro" id="IPR039551">
    <property type="entry name" value="Cho/carn_acyl_trans"/>
</dbReference>
<comment type="caution">
    <text evidence="2">The sequence shown here is derived from an EMBL/GenBank/DDBJ whole genome shotgun (WGS) entry which is preliminary data.</text>
</comment>
<dbReference type="Pfam" id="PF00755">
    <property type="entry name" value="Carn_acyltransf"/>
    <property type="match status" value="1"/>
</dbReference>
<protein>
    <recommendedName>
        <fullName evidence="1">Choline/carnitine acyltransferase domain-containing protein</fullName>
    </recommendedName>
</protein>
<dbReference type="Gene3D" id="3.30.559.10">
    <property type="entry name" value="Chloramphenicol acetyltransferase-like domain"/>
    <property type="match status" value="1"/>
</dbReference>
<dbReference type="InterPro" id="IPR023213">
    <property type="entry name" value="CAT-like_dom_sf"/>
</dbReference>
<accession>A0A9P6AL98</accession>
<dbReference type="OrthoDB" id="240216at2759"/>
<evidence type="ECO:0000313" key="3">
    <source>
        <dbReference type="Proteomes" id="UP000886523"/>
    </source>
</evidence>
<name>A0A9P6AL98_9AGAM</name>
<dbReference type="EMBL" id="MU129069">
    <property type="protein sequence ID" value="KAF9507934.1"/>
    <property type="molecule type" value="Genomic_DNA"/>
</dbReference>
<feature type="domain" description="Choline/carnitine acyltransferase" evidence="1">
    <location>
        <begin position="1"/>
        <end position="62"/>
    </location>
</feature>
<dbReference type="AlphaFoldDB" id="A0A9P6AL98"/>
<reference evidence="2" key="1">
    <citation type="journal article" date="2020" name="Nat. Commun.">
        <title>Large-scale genome sequencing of mycorrhizal fungi provides insights into the early evolution of symbiotic traits.</title>
        <authorList>
            <person name="Miyauchi S."/>
            <person name="Kiss E."/>
            <person name="Kuo A."/>
            <person name="Drula E."/>
            <person name="Kohler A."/>
            <person name="Sanchez-Garcia M."/>
            <person name="Morin E."/>
            <person name="Andreopoulos B."/>
            <person name="Barry K.W."/>
            <person name="Bonito G."/>
            <person name="Buee M."/>
            <person name="Carver A."/>
            <person name="Chen C."/>
            <person name="Cichocki N."/>
            <person name="Clum A."/>
            <person name="Culley D."/>
            <person name="Crous P.W."/>
            <person name="Fauchery L."/>
            <person name="Girlanda M."/>
            <person name="Hayes R.D."/>
            <person name="Keri Z."/>
            <person name="LaButti K."/>
            <person name="Lipzen A."/>
            <person name="Lombard V."/>
            <person name="Magnuson J."/>
            <person name="Maillard F."/>
            <person name="Murat C."/>
            <person name="Nolan M."/>
            <person name="Ohm R.A."/>
            <person name="Pangilinan J."/>
            <person name="Pereira M.F."/>
            <person name="Perotto S."/>
            <person name="Peter M."/>
            <person name="Pfister S."/>
            <person name="Riley R."/>
            <person name="Sitrit Y."/>
            <person name="Stielow J.B."/>
            <person name="Szollosi G."/>
            <person name="Zifcakova L."/>
            <person name="Stursova M."/>
            <person name="Spatafora J.W."/>
            <person name="Tedersoo L."/>
            <person name="Vaario L.M."/>
            <person name="Yamada A."/>
            <person name="Yan M."/>
            <person name="Wang P."/>
            <person name="Xu J."/>
            <person name="Bruns T."/>
            <person name="Baldrian P."/>
            <person name="Vilgalys R."/>
            <person name="Dunand C."/>
            <person name="Henrissat B."/>
            <person name="Grigoriev I.V."/>
            <person name="Hibbett D."/>
            <person name="Nagy L.G."/>
            <person name="Martin F.M."/>
        </authorList>
    </citation>
    <scope>NUCLEOTIDE SEQUENCE</scope>
    <source>
        <strain evidence="2">UP504</strain>
    </source>
</reference>
<gene>
    <name evidence="2" type="ORF">BS47DRAFT_1351011</name>
</gene>